<evidence type="ECO:0000256" key="11">
    <source>
        <dbReference type="ARBA" id="ARBA00022838"/>
    </source>
</evidence>
<comment type="subcellular location">
    <subcellularLocation>
        <location evidence="3">Chromosome</location>
        <location evidence="3">Centromere</location>
        <location evidence="3">Kinetochore</location>
    </subcellularLocation>
    <subcellularLocation>
        <location evidence="2">Cytoplasm</location>
        <location evidence="2">Cytoskeleton</location>
        <location evidence="2">Spindle</location>
    </subcellularLocation>
    <subcellularLocation>
        <location evidence="1">Nucleus</location>
    </subcellularLocation>
</comment>
<dbReference type="PANTHER" id="PTHR28025:SF1">
    <property type="entry name" value="DASH COMPLEX SUBUNIT DAD1"/>
    <property type="match status" value="1"/>
</dbReference>
<evidence type="ECO:0000256" key="1">
    <source>
        <dbReference type="ARBA" id="ARBA00004123"/>
    </source>
</evidence>
<feature type="region of interest" description="Disordered" evidence="17">
    <location>
        <begin position="1"/>
        <end position="33"/>
    </location>
</feature>
<keyword evidence="7" id="KW-0963">Cytoplasm</keyword>
<evidence type="ECO:0000256" key="15">
    <source>
        <dbReference type="ARBA" id="ARBA00023328"/>
    </source>
</evidence>
<dbReference type="GO" id="GO:0072686">
    <property type="term" value="C:mitotic spindle"/>
    <property type="evidence" value="ECO:0007669"/>
    <property type="project" value="InterPro"/>
</dbReference>
<keyword evidence="14" id="KW-0131">Cell cycle</keyword>
<dbReference type="EMBL" id="JAKWBI020000338">
    <property type="protein sequence ID" value="KAJ2896353.1"/>
    <property type="molecule type" value="Genomic_DNA"/>
</dbReference>
<feature type="compositionally biased region" description="Gly residues" evidence="17">
    <location>
        <begin position="99"/>
        <end position="111"/>
    </location>
</feature>
<evidence type="ECO:0000256" key="13">
    <source>
        <dbReference type="ARBA" id="ARBA00023242"/>
    </source>
</evidence>
<evidence type="ECO:0000256" key="6">
    <source>
        <dbReference type="ARBA" id="ARBA00022454"/>
    </source>
</evidence>
<keyword evidence="6" id="KW-0158">Chromosome</keyword>
<keyword evidence="19" id="KW-1185">Reference proteome</keyword>
<proteinExistence type="inferred from homology"/>
<comment type="similarity">
    <text evidence="4">Belongs to the DASH complex DAD1 family.</text>
</comment>
<sequence>MSHNRNPSSNSLFGGAAQGRPASATGGREKTYFEQQRESLVMEIATSFEHVLANINKLNRGLEATVAVGNEFSSVEALWSQFESVMAQKEQQQQHQQGQGQGQGQRQGQGSGQEHEDGGGHDDGRRENEDR</sequence>
<dbReference type="GO" id="GO:0042729">
    <property type="term" value="C:DASH complex"/>
    <property type="evidence" value="ECO:0007669"/>
    <property type="project" value="InterPro"/>
</dbReference>
<gene>
    <name evidence="18" type="ORF">MKZ38_005617</name>
</gene>
<keyword evidence="11" id="KW-0995">Kinetochore</keyword>
<evidence type="ECO:0000256" key="8">
    <source>
        <dbReference type="ARBA" id="ARBA00022618"/>
    </source>
</evidence>
<reference evidence="18" key="1">
    <citation type="submission" date="2022-07" db="EMBL/GenBank/DDBJ databases">
        <title>Draft genome sequence of Zalerion maritima ATCC 34329, a (micro)plastics degrading marine fungus.</title>
        <authorList>
            <person name="Paco A."/>
            <person name="Goncalves M.F.M."/>
            <person name="Rocha-Santos T.A.P."/>
            <person name="Alves A."/>
        </authorList>
    </citation>
    <scope>NUCLEOTIDE SEQUENCE</scope>
    <source>
        <strain evidence="18">ATCC 34329</strain>
    </source>
</reference>
<evidence type="ECO:0000256" key="2">
    <source>
        <dbReference type="ARBA" id="ARBA00004186"/>
    </source>
</evidence>
<feature type="compositionally biased region" description="Basic and acidic residues" evidence="17">
    <location>
        <begin position="113"/>
        <end position="131"/>
    </location>
</feature>
<name>A0AAD5WQ65_9PEZI</name>
<dbReference type="InterPro" id="IPR013958">
    <property type="entry name" value="DASH_Dad1"/>
</dbReference>
<evidence type="ECO:0000256" key="5">
    <source>
        <dbReference type="ARBA" id="ARBA00020261"/>
    </source>
</evidence>
<dbReference type="GO" id="GO:0051010">
    <property type="term" value="F:microtubule plus-end binding"/>
    <property type="evidence" value="ECO:0007669"/>
    <property type="project" value="TreeGrafter"/>
</dbReference>
<keyword evidence="8" id="KW-0132">Cell division</keyword>
<dbReference type="GO" id="GO:0005876">
    <property type="term" value="C:spindle microtubule"/>
    <property type="evidence" value="ECO:0007669"/>
    <property type="project" value="TreeGrafter"/>
</dbReference>
<comment type="caution">
    <text evidence="18">The sequence shown here is derived from an EMBL/GenBank/DDBJ whole genome shotgun (WGS) entry which is preliminary data.</text>
</comment>
<keyword evidence="13" id="KW-0539">Nucleus</keyword>
<evidence type="ECO:0000256" key="14">
    <source>
        <dbReference type="ARBA" id="ARBA00023306"/>
    </source>
</evidence>
<dbReference type="AlphaFoldDB" id="A0AAD5WQ65"/>
<evidence type="ECO:0000313" key="19">
    <source>
        <dbReference type="Proteomes" id="UP001201980"/>
    </source>
</evidence>
<dbReference type="GO" id="GO:0044732">
    <property type="term" value="C:mitotic spindle pole body"/>
    <property type="evidence" value="ECO:0007669"/>
    <property type="project" value="TreeGrafter"/>
</dbReference>
<keyword evidence="12" id="KW-0206">Cytoskeleton</keyword>
<accession>A0AAD5WQ65</accession>
<dbReference type="PANTHER" id="PTHR28025">
    <property type="entry name" value="DASH COMPLEX SUBUNIT DAD1"/>
    <property type="match status" value="1"/>
</dbReference>
<protein>
    <recommendedName>
        <fullName evidence="5">DASH complex subunit DAD1</fullName>
    </recommendedName>
    <alternativeName>
        <fullName evidence="16">Outer kinetochore protein DAD1</fullName>
    </alternativeName>
</protein>
<evidence type="ECO:0000313" key="18">
    <source>
        <dbReference type="EMBL" id="KAJ2896353.1"/>
    </source>
</evidence>
<organism evidence="18 19">
    <name type="scientific">Zalerion maritima</name>
    <dbReference type="NCBI Taxonomy" id="339359"/>
    <lineage>
        <taxon>Eukaryota</taxon>
        <taxon>Fungi</taxon>
        <taxon>Dikarya</taxon>
        <taxon>Ascomycota</taxon>
        <taxon>Pezizomycotina</taxon>
        <taxon>Sordariomycetes</taxon>
        <taxon>Lulworthiomycetidae</taxon>
        <taxon>Lulworthiales</taxon>
        <taxon>Lulworthiaceae</taxon>
        <taxon>Zalerion</taxon>
    </lineage>
</organism>
<dbReference type="Pfam" id="PF08649">
    <property type="entry name" value="DASH_Dad1"/>
    <property type="match status" value="1"/>
</dbReference>
<evidence type="ECO:0000256" key="16">
    <source>
        <dbReference type="ARBA" id="ARBA00030566"/>
    </source>
</evidence>
<dbReference type="GO" id="GO:0051301">
    <property type="term" value="P:cell division"/>
    <property type="evidence" value="ECO:0007669"/>
    <property type="project" value="UniProtKB-KW"/>
</dbReference>
<evidence type="ECO:0000256" key="3">
    <source>
        <dbReference type="ARBA" id="ARBA00004629"/>
    </source>
</evidence>
<feature type="compositionally biased region" description="Polar residues" evidence="17">
    <location>
        <begin position="1"/>
        <end position="12"/>
    </location>
</feature>
<evidence type="ECO:0000256" key="7">
    <source>
        <dbReference type="ARBA" id="ARBA00022490"/>
    </source>
</evidence>
<evidence type="ECO:0000256" key="4">
    <source>
        <dbReference type="ARBA" id="ARBA00010146"/>
    </source>
</evidence>
<evidence type="ECO:0000256" key="9">
    <source>
        <dbReference type="ARBA" id="ARBA00022701"/>
    </source>
</evidence>
<evidence type="ECO:0000256" key="17">
    <source>
        <dbReference type="SAM" id="MobiDB-lite"/>
    </source>
</evidence>
<evidence type="ECO:0000256" key="12">
    <source>
        <dbReference type="ARBA" id="ARBA00023212"/>
    </source>
</evidence>
<feature type="region of interest" description="Disordered" evidence="17">
    <location>
        <begin position="85"/>
        <end position="131"/>
    </location>
</feature>
<keyword evidence="10" id="KW-0498">Mitosis</keyword>
<dbReference type="Proteomes" id="UP001201980">
    <property type="component" value="Unassembled WGS sequence"/>
</dbReference>
<keyword evidence="9" id="KW-0493">Microtubule</keyword>
<keyword evidence="15" id="KW-0137">Centromere</keyword>
<evidence type="ECO:0000256" key="10">
    <source>
        <dbReference type="ARBA" id="ARBA00022776"/>
    </source>
</evidence>